<protein>
    <submittedName>
        <fullName evidence="2">Uncharacterized protein</fullName>
    </submittedName>
</protein>
<comment type="caution">
    <text evidence="2">The sequence shown here is derived from an EMBL/GenBank/DDBJ whole genome shotgun (WGS) entry which is preliminary data.</text>
</comment>
<dbReference type="Proteomes" id="UP000681720">
    <property type="component" value="Unassembled WGS sequence"/>
</dbReference>
<sequence length="29" mass="3313">MTRAPPTVSVDDINLLSTRRQQQSRELAE</sequence>
<dbReference type="EMBL" id="CAJOBI010167077">
    <property type="protein sequence ID" value="CAF4874153.1"/>
    <property type="molecule type" value="Genomic_DNA"/>
</dbReference>
<feature type="non-terminal residue" evidence="2">
    <location>
        <position position="29"/>
    </location>
</feature>
<dbReference type="Proteomes" id="UP000676336">
    <property type="component" value="Unassembled WGS sequence"/>
</dbReference>
<feature type="compositionally biased region" description="Polar residues" evidence="1">
    <location>
        <begin position="15"/>
        <end position="29"/>
    </location>
</feature>
<evidence type="ECO:0000313" key="2">
    <source>
        <dbReference type="EMBL" id="CAF4788995.1"/>
    </source>
</evidence>
<dbReference type="AlphaFoldDB" id="A0A8S3B4C3"/>
<dbReference type="EMBL" id="CAJOBI010173143">
    <property type="protein sequence ID" value="CAF4897311.1"/>
    <property type="molecule type" value="Genomic_DNA"/>
</dbReference>
<evidence type="ECO:0000313" key="5">
    <source>
        <dbReference type="Proteomes" id="UP000681720"/>
    </source>
</evidence>
<dbReference type="EMBL" id="CAJOBJ010147107">
    <property type="protein sequence ID" value="CAF4788995.1"/>
    <property type="molecule type" value="Genomic_DNA"/>
</dbReference>
<evidence type="ECO:0000313" key="4">
    <source>
        <dbReference type="EMBL" id="CAF4897311.1"/>
    </source>
</evidence>
<reference evidence="2" key="1">
    <citation type="submission" date="2021-02" db="EMBL/GenBank/DDBJ databases">
        <authorList>
            <person name="Nowell W R."/>
        </authorList>
    </citation>
    <scope>NUCLEOTIDE SEQUENCE</scope>
</reference>
<feature type="region of interest" description="Disordered" evidence="1">
    <location>
        <begin position="1"/>
        <end position="29"/>
    </location>
</feature>
<evidence type="ECO:0000256" key="1">
    <source>
        <dbReference type="SAM" id="MobiDB-lite"/>
    </source>
</evidence>
<name>A0A8S3B4C3_9BILA</name>
<gene>
    <name evidence="2" type="ORF">GIL414_LOCUS46672</name>
    <name evidence="3" type="ORF">SMN809_LOCUS50498</name>
    <name evidence="4" type="ORF">SMN809_LOCUS51564</name>
</gene>
<organism evidence="2 5">
    <name type="scientific">Rotaria magnacalcarata</name>
    <dbReference type="NCBI Taxonomy" id="392030"/>
    <lineage>
        <taxon>Eukaryota</taxon>
        <taxon>Metazoa</taxon>
        <taxon>Spiralia</taxon>
        <taxon>Gnathifera</taxon>
        <taxon>Rotifera</taxon>
        <taxon>Eurotatoria</taxon>
        <taxon>Bdelloidea</taxon>
        <taxon>Philodinida</taxon>
        <taxon>Philodinidae</taxon>
        <taxon>Rotaria</taxon>
    </lineage>
</organism>
<proteinExistence type="predicted"/>
<evidence type="ECO:0000313" key="3">
    <source>
        <dbReference type="EMBL" id="CAF4874153.1"/>
    </source>
</evidence>
<accession>A0A8S3B4C3</accession>